<comment type="caution">
    <text evidence="6">The sequence shown here is derived from an EMBL/GenBank/DDBJ whole genome shotgun (WGS) entry which is preliminary data.</text>
</comment>
<evidence type="ECO:0000256" key="4">
    <source>
        <dbReference type="ARBA" id="ARBA00022764"/>
    </source>
</evidence>
<dbReference type="PIRSF" id="PIRSF019574">
    <property type="entry name" value="Periplasmic_polyamine_BP"/>
    <property type="match status" value="1"/>
</dbReference>
<dbReference type="Pfam" id="PF13416">
    <property type="entry name" value="SBP_bac_8"/>
    <property type="match status" value="1"/>
</dbReference>
<gene>
    <name evidence="6" type="ORF">JOD17_003262</name>
</gene>
<name>A0ABS2PFG5_9BACL</name>
<evidence type="ECO:0000313" key="6">
    <source>
        <dbReference type="EMBL" id="MBM7634162.1"/>
    </source>
</evidence>
<evidence type="ECO:0000313" key="7">
    <source>
        <dbReference type="Proteomes" id="UP000741863"/>
    </source>
</evidence>
<dbReference type="Proteomes" id="UP000741863">
    <property type="component" value="Unassembled WGS sequence"/>
</dbReference>
<proteinExistence type="predicted"/>
<dbReference type="CDD" id="cd13590">
    <property type="entry name" value="PBP2_PotD_PotF_like"/>
    <property type="match status" value="1"/>
</dbReference>
<keyword evidence="7" id="KW-1185">Reference proteome</keyword>
<protein>
    <submittedName>
        <fullName evidence="6">Spermidine/putrescine transport system substrate-binding protein</fullName>
    </submittedName>
</protein>
<keyword evidence="3" id="KW-0732">Signal</keyword>
<evidence type="ECO:0000256" key="3">
    <source>
        <dbReference type="ARBA" id="ARBA00022729"/>
    </source>
</evidence>
<dbReference type="Gene3D" id="3.40.190.10">
    <property type="entry name" value="Periplasmic binding protein-like II"/>
    <property type="match status" value="2"/>
</dbReference>
<dbReference type="PROSITE" id="PS51257">
    <property type="entry name" value="PROKAR_LIPOPROTEIN"/>
    <property type="match status" value="1"/>
</dbReference>
<dbReference type="PANTHER" id="PTHR30222:SF17">
    <property type="entry name" value="SPERMIDINE_PUTRESCINE-BINDING PERIPLASMIC PROTEIN"/>
    <property type="match status" value="1"/>
</dbReference>
<evidence type="ECO:0000256" key="2">
    <source>
        <dbReference type="ARBA" id="ARBA00022448"/>
    </source>
</evidence>
<keyword evidence="4" id="KW-0574">Periplasm</keyword>
<keyword evidence="2" id="KW-0813">Transport</keyword>
<dbReference type="InterPro" id="IPR006059">
    <property type="entry name" value="SBP"/>
</dbReference>
<accession>A0ABS2PFG5</accession>
<dbReference type="EMBL" id="JAFBEC010000009">
    <property type="protein sequence ID" value="MBM7634162.1"/>
    <property type="molecule type" value="Genomic_DNA"/>
</dbReference>
<reference evidence="6 7" key="1">
    <citation type="submission" date="2021-01" db="EMBL/GenBank/DDBJ databases">
        <title>Genomic Encyclopedia of Type Strains, Phase IV (KMG-IV): sequencing the most valuable type-strain genomes for metagenomic binning, comparative biology and taxonomic classification.</title>
        <authorList>
            <person name="Goeker M."/>
        </authorList>
    </citation>
    <scope>NUCLEOTIDE SEQUENCE [LARGE SCALE GENOMIC DNA]</scope>
    <source>
        <strain evidence="6 7">DSM 25540</strain>
    </source>
</reference>
<evidence type="ECO:0000256" key="1">
    <source>
        <dbReference type="ARBA" id="ARBA00004418"/>
    </source>
</evidence>
<organism evidence="6 7">
    <name type="scientific">Geomicrobium sediminis</name>
    <dbReference type="NCBI Taxonomy" id="1347788"/>
    <lineage>
        <taxon>Bacteria</taxon>
        <taxon>Bacillati</taxon>
        <taxon>Bacillota</taxon>
        <taxon>Bacilli</taxon>
        <taxon>Bacillales</taxon>
        <taxon>Geomicrobium</taxon>
    </lineage>
</organism>
<dbReference type="SUPFAM" id="SSF53850">
    <property type="entry name" value="Periplasmic binding protein-like II"/>
    <property type="match status" value="1"/>
</dbReference>
<sequence>MNKFAIGTLFLGVAVLSACGNGGNSDSDVAGGEQELANELYFFNWGHNIDEQILADFEEEFGVEVIYDTYASNEEMLTQINSGAISYDIIIPTDYFIDRMIQMDLLAELNMENIPNFENIAEEFQDLEFDPENRYSVPYLYGSTGLAYNTEVFEEPPTSWEVLWDPEYAGKVTAHDTSRDFVSLALQRLGKSINDLDDASLEEAQGILGDLNANVLKYTTQPAAELISGQSVASLAYSDQAGIAMAENDAIAYVLPEEDGGMLWMDNFAIPSNANSQYTAEVFINFMLDAEVSKMLTDYIPSSNPNAAARELMSEEELSNQASYPDIPESSEYYVDPTQDETRAINRIWNEVRAQ</sequence>
<evidence type="ECO:0000256" key="5">
    <source>
        <dbReference type="SAM" id="MobiDB-lite"/>
    </source>
</evidence>
<dbReference type="PANTHER" id="PTHR30222">
    <property type="entry name" value="SPERMIDINE/PUTRESCINE-BINDING PERIPLASMIC PROTEIN"/>
    <property type="match status" value="1"/>
</dbReference>
<dbReference type="InterPro" id="IPR001188">
    <property type="entry name" value="Sperm_putr-bd"/>
</dbReference>
<feature type="region of interest" description="Disordered" evidence="5">
    <location>
        <begin position="317"/>
        <end position="337"/>
    </location>
</feature>
<comment type="subcellular location">
    <subcellularLocation>
        <location evidence="1">Periplasm</location>
    </subcellularLocation>
</comment>
<dbReference type="PRINTS" id="PR00909">
    <property type="entry name" value="SPERMDNBNDNG"/>
</dbReference>
<dbReference type="RefSeq" id="WP_204698923.1">
    <property type="nucleotide sequence ID" value="NZ_JAFBEC010000009.1"/>
</dbReference>